<feature type="region of interest" description="Disordered" evidence="2">
    <location>
        <begin position="1064"/>
        <end position="1152"/>
    </location>
</feature>
<feature type="region of interest" description="Disordered" evidence="2">
    <location>
        <begin position="622"/>
        <end position="641"/>
    </location>
</feature>
<evidence type="ECO:0000256" key="2">
    <source>
        <dbReference type="SAM" id="MobiDB-lite"/>
    </source>
</evidence>
<feature type="compositionally biased region" description="Pro residues" evidence="2">
    <location>
        <begin position="1129"/>
        <end position="1143"/>
    </location>
</feature>
<dbReference type="Pfam" id="PF13646">
    <property type="entry name" value="HEAT_2"/>
    <property type="match status" value="1"/>
</dbReference>
<dbReference type="PANTHER" id="PTHR13037:SF24">
    <property type="entry name" value="POLYCOMB PROTEIN PCL-RELATED"/>
    <property type="match status" value="1"/>
</dbReference>
<protein>
    <submittedName>
        <fullName evidence="3">Translation initiation factor 2</fullName>
    </submittedName>
</protein>
<feature type="region of interest" description="Disordered" evidence="2">
    <location>
        <begin position="386"/>
        <end position="414"/>
    </location>
</feature>
<feature type="compositionally biased region" description="Low complexity" evidence="2">
    <location>
        <begin position="1403"/>
        <end position="1419"/>
    </location>
</feature>
<feature type="compositionally biased region" description="Pro residues" evidence="2">
    <location>
        <begin position="391"/>
        <end position="402"/>
    </location>
</feature>
<dbReference type="PANTHER" id="PTHR13037">
    <property type="entry name" value="FORMIN"/>
    <property type="match status" value="1"/>
</dbReference>
<organism evidence="3 4">
    <name type="scientific">Candidatus Ozemobacter sibiricus</name>
    <dbReference type="NCBI Taxonomy" id="2268124"/>
    <lineage>
        <taxon>Bacteria</taxon>
        <taxon>Candidatus Ozemobacteria</taxon>
        <taxon>Candidatus Ozemobacterales</taxon>
        <taxon>Candidatus Ozemobacteraceae</taxon>
        <taxon>Candidatus Ozemobacter</taxon>
    </lineage>
</organism>
<name>A0A367ZHP3_9BACT</name>
<accession>A0A367ZHP3</accession>
<keyword evidence="3" id="KW-0396">Initiation factor</keyword>
<gene>
    <name evidence="3" type="ORF">OZSIB_3090</name>
</gene>
<evidence type="ECO:0000256" key="1">
    <source>
        <dbReference type="ARBA" id="ARBA00022581"/>
    </source>
</evidence>
<dbReference type="Proteomes" id="UP000252355">
    <property type="component" value="Unassembled WGS sequence"/>
</dbReference>
<dbReference type="EMBL" id="QOQW01000034">
    <property type="protein sequence ID" value="RCK77279.1"/>
    <property type="molecule type" value="Genomic_DNA"/>
</dbReference>
<proteinExistence type="predicted"/>
<keyword evidence="1" id="KW-0945">Host-virus interaction</keyword>
<dbReference type="InterPro" id="IPR016024">
    <property type="entry name" value="ARM-type_fold"/>
</dbReference>
<feature type="region of interest" description="Disordered" evidence="2">
    <location>
        <begin position="1390"/>
        <end position="1431"/>
    </location>
</feature>
<reference evidence="3 4" key="1">
    <citation type="submission" date="2018-05" db="EMBL/GenBank/DDBJ databases">
        <title>A metagenomic window into the 2 km-deep terrestrial subsurface aquifer revealed taxonomically and functionally diverse microbial community comprising novel uncultured bacterial lineages.</title>
        <authorList>
            <person name="Kadnikov V.V."/>
            <person name="Mardanov A.V."/>
            <person name="Beletsky A.V."/>
            <person name="Banks D."/>
            <person name="Pimenov N.V."/>
            <person name="Frank Y.A."/>
            <person name="Karnachuk O.V."/>
            <person name="Ravin N.V."/>
        </authorList>
    </citation>
    <scope>NUCLEOTIDE SEQUENCE [LARGE SCALE GENOMIC DNA]</scope>
    <source>
        <strain evidence="3">BY5</strain>
    </source>
</reference>
<feature type="compositionally biased region" description="Low complexity" evidence="2">
    <location>
        <begin position="1088"/>
        <end position="1098"/>
    </location>
</feature>
<evidence type="ECO:0000313" key="4">
    <source>
        <dbReference type="Proteomes" id="UP000252355"/>
    </source>
</evidence>
<feature type="region of interest" description="Disordered" evidence="2">
    <location>
        <begin position="649"/>
        <end position="686"/>
    </location>
</feature>
<sequence>MDLLASLLEDLRSPDAGVRFSVLSRLETLTWTPELAAALRQRTATETDPATRFHLDLLIQFGDTASPPPAPGTSLAALTTLLATPDPDWLQVGLLLRRTPADELPLVMPLVRERGLGSFPDRILPFVLRLFRQHGSREDVPALEALTRHPSPRVILAAVEALERLDPAHLGNLITPLLRHPSPGIKSVAIRLLFRIDPPQAQRHFEALLFSEDPGDREAALFHAYFFPFPQIVQILLRFLSLEEDPALIRKAGRLFIINPAPELPERLIDLLATSRGDKQRELKIILQGVVEFLIKAGLSTRTAEEWRADLIALYRDRQAARWLGEATRLLGSPDEATRRAGVARLADLSRAGHQPARAALQAHAAREPAPTLQATIAALLAEATATEPAPENPPVAGPPDEGPTSPHERPVPDPAIALRDRLWRDFRRAPPAARPGVLRMLVARAGPAALELCREGLTSPDPVLVGAALEGLTALAPDDLPTLLIERLPTAPLEVQPLFVKALAPLRKSAALEAIRQLLFSVQPARRLAGIQAAATLDRPAVQEIVVQAFTRESASDVFQGLADLLLSWMDEELFRTLAAHWPSDCRPAPVAAFLQQAAATLATAHPARFASPAAVLAQLDPLARPPPSPSAPRADYDLREVVKTRPIEPPTDASTEPLPPPSALAGPTSPPLPPTDGSGDLANWADADPVTRFQMLARLGTEPATPARLAEARHWLALETEPISRFHLELTCARWAAAASRPAPPATPLATLETALASPVQRALDLALALEQMPRRDRTLAMDLLREAGWNCLPTPLLPFVLAFVRRAGSPADGPTVEAFCHHDDPRIVLAAIEALEALNPEDLKPLLPFFLVHAHRAIRLRAIRLLDKWDRPEALAHLAATLAAEDPAERAAALDQALLLPFPAVKPLLLRFLGLESDPALVAKAGRLFQINPDPEVPVHLAELLATSGPERRRQLSGILSGVLTALAAAGLVPDSPAEQLERLTVTVKARRQARDLEHCRAALTASTPEARLAGVRLAAALAEEGLPGLLELIRAQAAGEEDPAVAAALRTLLAHLQSSPTVDGDVAERSAGPAQPFSPPPATAAPTLPTTGTPGPHPSPQPPTTVPGGPPASEPPNTAADRSGPLPPAASPLALPPEAPDPDGSPAARAQWINALTPLTFPAALPRLRLWLDTLPDAEREPIVEAYGRCATREQASDLRRLLKSHHPPLLAAVLRVFARLPPEGIASLLPRFLSHADPQVAEAAVRALLAVDKRQALLWVEQMLGSGHPHQRATGLNAAGWFAFPEIRALLLGVWERETHPDLLTRVLALLRPHLDRPLLADLVQLAGEAPLDPIRDEFLREAARTIVGPTADPEAAADLLATLQEAAAARRATAPPPYAFSRIQALRRPPSPPPAAAPSALPPAGQAGASPSGRPGPSPQPGPASSAFWGAALEAFLESLPRALAPHARALATGGALIAAALSLGFFLFREPEPPPPPAASPTPILGAPTPDPLARLPLEPGQVRDIEAEVETVDGDALWIRLANGGERVHLQFVGAPPRPFKSGDLLRGRMLIQTMAPGRIEALLLRLY</sequence>
<dbReference type="Gene3D" id="1.25.10.10">
    <property type="entry name" value="Leucine-rich Repeat Variant"/>
    <property type="match status" value="3"/>
</dbReference>
<dbReference type="GO" id="GO:0003743">
    <property type="term" value="F:translation initiation factor activity"/>
    <property type="evidence" value="ECO:0007669"/>
    <property type="project" value="UniProtKB-KW"/>
</dbReference>
<dbReference type="SUPFAM" id="SSF48371">
    <property type="entry name" value="ARM repeat"/>
    <property type="match status" value="3"/>
</dbReference>
<feature type="compositionally biased region" description="Pro residues" evidence="2">
    <location>
        <begin position="1099"/>
        <end position="1118"/>
    </location>
</feature>
<feature type="compositionally biased region" description="Pro residues" evidence="2">
    <location>
        <begin position="659"/>
        <end position="676"/>
    </location>
</feature>
<comment type="caution">
    <text evidence="3">The sequence shown here is derived from an EMBL/GenBank/DDBJ whole genome shotgun (WGS) entry which is preliminary data.</text>
</comment>
<keyword evidence="3" id="KW-0648">Protein biosynthesis</keyword>
<evidence type="ECO:0000313" key="3">
    <source>
        <dbReference type="EMBL" id="RCK77279.1"/>
    </source>
</evidence>
<dbReference type="InterPro" id="IPR011989">
    <property type="entry name" value="ARM-like"/>
</dbReference>